<evidence type="ECO:0000313" key="6">
    <source>
        <dbReference type="Proteomes" id="UP001500967"/>
    </source>
</evidence>
<organism evidence="5 6">
    <name type="scientific">Cryptosporangium japonicum</name>
    <dbReference type="NCBI Taxonomy" id="80872"/>
    <lineage>
        <taxon>Bacteria</taxon>
        <taxon>Bacillati</taxon>
        <taxon>Actinomycetota</taxon>
        <taxon>Actinomycetes</taxon>
        <taxon>Cryptosporangiales</taxon>
        <taxon>Cryptosporangiaceae</taxon>
        <taxon>Cryptosporangium</taxon>
    </lineage>
</organism>
<keyword evidence="2" id="KW-0238">DNA-binding</keyword>
<dbReference type="SMART" id="SM00342">
    <property type="entry name" value="HTH_ARAC"/>
    <property type="match status" value="1"/>
</dbReference>
<evidence type="ECO:0000256" key="3">
    <source>
        <dbReference type="ARBA" id="ARBA00023163"/>
    </source>
</evidence>
<evidence type="ECO:0000256" key="2">
    <source>
        <dbReference type="ARBA" id="ARBA00023125"/>
    </source>
</evidence>
<comment type="caution">
    <text evidence="5">The sequence shown here is derived from an EMBL/GenBank/DDBJ whole genome shotgun (WGS) entry which is preliminary data.</text>
</comment>
<evidence type="ECO:0000313" key="5">
    <source>
        <dbReference type="EMBL" id="GAA0243675.1"/>
    </source>
</evidence>
<gene>
    <name evidence="5" type="ORF">GCM10009539_31390</name>
</gene>
<feature type="domain" description="HTH araC/xylS-type" evidence="4">
    <location>
        <begin position="160"/>
        <end position="260"/>
    </location>
</feature>
<protein>
    <submittedName>
        <fullName evidence="5">Helix-turn-helix domain-containing protein</fullName>
    </submittedName>
</protein>
<accession>A0ABN0UA11</accession>
<dbReference type="InterPro" id="IPR050204">
    <property type="entry name" value="AraC_XylS_family_regulators"/>
</dbReference>
<keyword evidence="3" id="KW-0804">Transcription</keyword>
<dbReference type="PANTHER" id="PTHR46796">
    <property type="entry name" value="HTH-TYPE TRANSCRIPTIONAL ACTIVATOR RHAS-RELATED"/>
    <property type="match status" value="1"/>
</dbReference>
<proteinExistence type="predicted"/>
<reference evidence="5 6" key="1">
    <citation type="journal article" date="2019" name="Int. J. Syst. Evol. Microbiol.">
        <title>The Global Catalogue of Microorganisms (GCM) 10K type strain sequencing project: providing services to taxonomists for standard genome sequencing and annotation.</title>
        <authorList>
            <consortium name="The Broad Institute Genomics Platform"/>
            <consortium name="The Broad Institute Genome Sequencing Center for Infectious Disease"/>
            <person name="Wu L."/>
            <person name="Ma J."/>
        </authorList>
    </citation>
    <scope>NUCLEOTIDE SEQUENCE [LARGE SCALE GENOMIC DNA]</scope>
    <source>
        <strain evidence="5 6">JCM 10425</strain>
    </source>
</reference>
<dbReference type="RefSeq" id="WP_425558158.1">
    <property type="nucleotide sequence ID" value="NZ_BAAAGX010000012.1"/>
</dbReference>
<sequence length="276" mass="29434">MRSARAGAPGWDITVPGRSGPPGVTMAAFSDHSGTPIDVDMVPHSAVSLILDLGEESLVVADATGARRRGCVVAGLVPRGARGCGPAGGFACLQVRLSPVVAHAVLGADLAGELVGLDDLWGRDARRFRGRLLAAASWEDRFAIARTALAARLEEGRAADPEVAYCWARLRRSRGHVRVERLAADVGWSRQRLWSRFRSQIGLTPKQAARLVRFDDAAHRLAGGRGAARVAAECGYADQSHLHREVLAFTGATPSAVATRPFLAVDDVAWPERRQG</sequence>
<keyword evidence="6" id="KW-1185">Reference proteome</keyword>
<name>A0ABN0UA11_9ACTN</name>
<dbReference type="EMBL" id="BAAAGX010000012">
    <property type="protein sequence ID" value="GAA0243675.1"/>
    <property type="molecule type" value="Genomic_DNA"/>
</dbReference>
<dbReference type="Gene3D" id="1.10.10.60">
    <property type="entry name" value="Homeodomain-like"/>
    <property type="match status" value="1"/>
</dbReference>
<dbReference type="PANTHER" id="PTHR46796:SF15">
    <property type="entry name" value="BLL1074 PROTEIN"/>
    <property type="match status" value="1"/>
</dbReference>
<keyword evidence="1" id="KW-0805">Transcription regulation</keyword>
<dbReference type="PROSITE" id="PS01124">
    <property type="entry name" value="HTH_ARAC_FAMILY_2"/>
    <property type="match status" value="1"/>
</dbReference>
<evidence type="ECO:0000259" key="4">
    <source>
        <dbReference type="PROSITE" id="PS01124"/>
    </source>
</evidence>
<evidence type="ECO:0000256" key="1">
    <source>
        <dbReference type="ARBA" id="ARBA00023015"/>
    </source>
</evidence>
<dbReference type="Pfam" id="PF12833">
    <property type="entry name" value="HTH_18"/>
    <property type="match status" value="1"/>
</dbReference>
<dbReference type="Proteomes" id="UP001500967">
    <property type="component" value="Unassembled WGS sequence"/>
</dbReference>
<dbReference type="InterPro" id="IPR018060">
    <property type="entry name" value="HTH_AraC"/>
</dbReference>